<reference evidence="14" key="2">
    <citation type="submission" date="2015-06" db="UniProtKB">
        <authorList>
            <consortium name="EnsemblMetazoa"/>
        </authorList>
    </citation>
    <scope>IDENTIFICATION</scope>
</reference>
<evidence type="ECO:0000256" key="1">
    <source>
        <dbReference type="ARBA" id="ARBA00004141"/>
    </source>
</evidence>
<keyword evidence="10" id="KW-0844">Vision</keyword>
<dbReference type="AlphaFoldDB" id="T1GU18"/>
<feature type="domain" description="G-protein coupled receptors family 1 profile" evidence="13">
    <location>
        <begin position="33"/>
        <end position="275"/>
    </location>
</feature>
<keyword evidence="9 11" id="KW-0807">Transducer</keyword>
<evidence type="ECO:0000256" key="7">
    <source>
        <dbReference type="ARBA" id="ARBA00023170"/>
    </source>
</evidence>
<feature type="transmembrane region" description="Helical" evidence="12">
    <location>
        <begin position="220"/>
        <end position="244"/>
    </location>
</feature>
<keyword evidence="6 12" id="KW-0472">Membrane</keyword>
<dbReference type="Gene3D" id="1.20.1070.10">
    <property type="entry name" value="Rhodopsin 7-helix transmembrane proteins"/>
    <property type="match status" value="1"/>
</dbReference>
<feature type="transmembrane region" description="Helical" evidence="12">
    <location>
        <begin position="178"/>
        <end position="199"/>
    </location>
</feature>
<proteinExistence type="inferred from homology"/>
<feature type="transmembrane region" description="Helical" evidence="12">
    <location>
        <begin position="20"/>
        <end position="41"/>
    </location>
</feature>
<keyword evidence="7 11" id="KW-0675">Receptor</keyword>
<feature type="transmembrane region" description="Helical" evidence="12">
    <location>
        <begin position="129"/>
        <end position="150"/>
    </location>
</feature>
<evidence type="ECO:0000256" key="12">
    <source>
        <dbReference type="SAM" id="Phobius"/>
    </source>
</evidence>
<dbReference type="PROSITE" id="PS00237">
    <property type="entry name" value="G_PROTEIN_RECEP_F1_1"/>
    <property type="match status" value="1"/>
</dbReference>
<dbReference type="EMBL" id="CAQQ02113466">
    <property type="status" value="NOT_ANNOTATED_CDS"/>
    <property type="molecule type" value="Genomic_DNA"/>
</dbReference>
<evidence type="ECO:0000256" key="8">
    <source>
        <dbReference type="ARBA" id="ARBA00023180"/>
    </source>
</evidence>
<dbReference type="HOGENOM" id="CLU_009579_3_0_1"/>
<dbReference type="EnsemblMetazoa" id="MESCA007218-RA">
    <property type="protein sequence ID" value="MESCA007218-PA"/>
    <property type="gene ID" value="MESCA007218"/>
</dbReference>
<dbReference type="GO" id="GO:0004930">
    <property type="term" value="F:G protein-coupled receptor activity"/>
    <property type="evidence" value="ECO:0007669"/>
    <property type="project" value="UniProtKB-KW"/>
</dbReference>
<evidence type="ECO:0000313" key="14">
    <source>
        <dbReference type="EnsemblMetazoa" id="MESCA007218-PA"/>
    </source>
</evidence>
<keyword evidence="5 11" id="KW-0297">G-protein coupled receptor</keyword>
<keyword evidence="15" id="KW-1185">Reference proteome</keyword>
<evidence type="ECO:0000256" key="6">
    <source>
        <dbReference type="ARBA" id="ARBA00023136"/>
    </source>
</evidence>
<evidence type="ECO:0000256" key="4">
    <source>
        <dbReference type="ARBA" id="ARBA00022989"/>
    </source>
</evidence>
<dbReference type="InterPro" id="IPR050125">
    <property type="entry name" value="GPCR_opsins"/>
</dbReference>
<dbReference type="EMBL" id="CAQQ02113467">
    <property type="status" value="NOT_ANNOTATED_CDS"/>
    <property type="molecule type" value="Genomic_DNA"/>
</dbReference>
<keyword evidence="8" id="KW-0325">Glycoprotein</keyword>
<name>T1GU18_MEGSC</name>
<dbReference type="STRING" id="36166.T1GU18"/>
<evidence type="ECO:0000313" key="15">
    <source>
        <dbReference type="Proteomes" id="UP000015102"/>
    </source>
</evidence>
<dbReference type="Proteomes" id="UP000015102">
    <property type="component" value="Unassembled WGS sequence"/>
</dbReference>
<feature type="transmembrane region" description="Helical" evidence="12">
    <location>
        <begin position="53"/>
        <end position="77"/>
    </location>
</feature>
<dbReference type="CDD" id="cd14969">
    <property type="entry name" value="7tmA_Opsins_type2_animals"/>
    <property type="match status" value="1"/>
</dbReference>
<dbReference type="EMBL" id="CAQQ02113465">
    <property type="status" value="NOT_ANNOTATED_CDS"/>
    <property type="molecule type" value="Genomic_DNA"/>
</dbReference>
<comment type="similarity">
    <text evidence="2 11">Belongs to the G-protein coupled receptor 1 family.</text>
</comment>
<dbReference type="InterPro" id="IPR000276">
    <property type="entry name" value="GPCR_Rhodpsn"/>
</dbReference>
<keyword evidence="4 12" id="KW-1133">Transmembrane helix</keyword>
<dbReference type="PRINTS" id="PR00237">
    <property type="entry name" value="GPCRRHODOPSN"/>
</dbReference>
<organism evidence="14 15">
    <name type="scientific">Megaselia scalaris</name>
    <name type="common">Humpbacked fly</name>
    <name type="synonym">Phora scalaris</name>
    <dbReference type="NCBI Taxonomy" id="36166"/>
    <lineage>
        <taxon>Eukaryota</taxon>
        <taxon>Metazoa</taxon>
        <taxon>Ecdysozoa</taxon>
        <taxon>Arthropoda</taxon>
        <taxon>Hexapoda</taxon>
        <taxon>Insecta</taxon>
        <taxon>Pterygota</taxon>
        <taxon>Neoptera</taxon>
        <taxon>Endopterygota</taxon>
        <taxon>Diptera</taxon>
        <taxon>Brachycera</taxon>
        <taxon>Muscomorpha</taxon>
        <taxon>Platypezoidea</taxon>
        <taxon>Phoridae</taxon>
        <taxon>Megaseliini</taxon>
        <taxon>Megaselia</taxon>
    </lineage>
</organism>
<evidence type="ECO:0000256" key="5">
    <source>
        <dbReference type="ARBA" id="ARBA00023040"/>
    </source>
</evidence>
<sequence>MEKTHDSKFLMETWEYNLYAVLLFLIGFLGFNFNLISLTLICKNKLWSPINIIILNLLFSDFLVSFLGTPWTFFAAVYKGWPFGRNICIAYGFLMGVCGISSITSLTVLAVERFCLIVFPLGKQLTTKVAVFGVMFIWTYSIVLTIPPIFGWGEYSNEAANISCSVNWESHEHNSTSYIIFLAFFGFVVPLFVILYSYGNIIFKINRNFSRKKNRSEKRVTFMIGLMITTFLLAWTPYAIYALIEQFSSMEISPNMEVIPAVFAKSSIVYNPIIYVTLNKQLLAHFATKPTKLLRPHNTSTDYQPRP</sequence>
<dbReference type="InterPro" id="IPR017452">
    <property type="entry name" value="GPCR_Rhodpsn_7TM"/>
</dbReference>
<keyword evidence="10" id="KW-0716">Sensory transduction</keyword>
<keyword evidence="3 11" id="KW-0812">Transmembrane</keyword>
<evidence type="ECO:0000256" key="2">
    <source>
        <dbReference type="ARBA" id="ARBA00010663"/>
    </source>
</evidence>
<dbReference type="PROSITE" id="PS50262">
    <property type="entry name" value="G_PROTEIN_RECEP_F1_2"/>
    <property type="match status" value="1"/>
</dbReference>
<feature type="transmembrane region" description="Helical" evidence="12">
    <location>
        <begin position="89"/>
        <end position="109"/>
    </location>
</feature>
<evidence type="ECO:0000256" key="3">
    <source>
        <dbReference type="ARBA" id="ARBA00022692"/>
    </source>
</evidence>
<evidence type="ECO:0000256" key="9">
    <source>
        <dbReference type="ARBA" id="ARBA00023224"/>
    </source>
</evidence>
<dbReference type="OMA" id="DWKTQTP"/>
<dbReference type="Pfam" id="PF00001">
    <property type="entry name" value="7tm_1"/>
    <property type="match status" value="1"/>
</dbReference>
<comment type="subcellular location">
    <subcellularLocation>
        <location evidence="1">Membrane</location>
        <topology evidence="1">Multi-pass membrane protein</topology>
    </subcellularLocation>
</comment>
<dbReference type="SUPFAM" id="SSF81321">
    <property type="entry name" value="Family A G protein-coupled receptor-like"/>
    <property type="match status" value="1"/>
</dbReference>
<dbReference type="PANTHER" id="PTHR24240">
    <property type="entry name" value="OPSIN"/>
    <property type="match status" value="1"/>
</dbReference>
<reference evidence="15" key="1">
    <citation type="submission" date="2013-02" db="EMBL/GenBank/DDBJ databases">
        <authorList>
            <person name="Hughes D."/>
        </authorList>
    </citation>
    <scope>NUCLEOTIDE SEQUENCE</scope>
    <source>
        <strain>Durham</strain>
        <strain evidence="15">NC isolate 2 -- Noor lab</strain>
    </source>
</reference>
<evidence type="ECO:0000256" key="10">
    <source>
        <dbReference type="ARBA" id="ARBA00023305"/>
    </source>
</evidence>
<protein>
    <recommendedName>
        <fullName evidence="13">G-protein coupled receptors family 1 profile domain-containing protein</fullName>
    </recommendedName>
</protein>
<accession>T1GU18</accession>
<evidence type="ECO:0000256" key="11">
    <source>
        <dbReference type="RuleBase" id="RU000688"/>
    </source>
</evidence>
<dbReference type="GO" id="GO:0016020">
    <property type="term" value="C:membrane"/>
    <property type="evidence" value="ECO:0007669"/>
    <property type="project" value="UniProtKB-SubCell"/>
</dbReference>
<dbReference type="GO" id="GO:0007601">
    <property type="term" value="P:visual perception"/>
    <property type="evidence" value="ECO:0007669"/>
    <property type="project" value="UniProtKB-KW"/>
</dbReference>
<evidence type="ECO:0000259" key="13">
    <source>
        <dbReference type="PROSITE" id="PS50262"/>
    </source>
</evidence>